<sequence>MLGVVRQTLEERRGEGFGSYLIEGFGGCVDPHQSFDPQPPPPPRATRVSYIFTGLSRKQELVVQLGLRPIPKHAETEPLAFENVFGLARLKKSTPSVVTQTEWSWVGGSSALVTVVNSAPEAGDSEKRF</sequence>
<keyword evidence="2" id="KW-1185">Reference proteome</keyword>
<reference evidence="1" key="1">
    <citation type="journal article" date="2023" name="Science">
        <title>Genome structures resolve the early diversification of teleost fishes.</title>
        <authorList>
            <person name="Parey E."/>
            <person name="Louis A."/>
            <person name="Montfort J."/>
            <person name="Bouchez O."/>
            <person name="Roques C."/>
            <person name="Iampietro C."/>
            <person name="Lluch J."/>
            <person name="Castinel A."/>
            <person name="Donnadieu C."/>
            <person name="Desvignes T."/>
            <person name="Floi Bucao C."/>
            <person name="Jouanno E."/>
            <person name="Wen M."/>
            <person name="Mejri S."/>
            <person name="Dirks R."/>
            <person name="Jansen H."/>
            <person name="Henkel C."/>
            <person name="Chen W.J."/>
            <person name="Zahm M."/>
            <person name="Cabau C."/>
            <person name="Klopp C."/>
            <person name="Thompson A.W."/>
            <person name="Robinson-Rechavi M."/>
            <person name="Braasch I."/>
            <person name="Lecointre G."/>
            <person name="Bobe J."/>
            <person name="Postlethwait J.H."/>
            <person name="Berthelot C."/>
            <person name="Roest Crollius H."/>
            <person name="Guiguen Y."/>
        </authorList>
    </citation>
    <scope>NUCLEOTIDE SEQUENCE</scope>
    <source>
        <strain evidence="1">NC1722</strain>
    </source>
</reference>
<accession>A0AAD7R091</accession>
<dbReference type="AlphaFoldDB" id="A0AAD7R091"/>
<protein>
    <submittedName>
        <fullName evidence="1">Uncharacterized protein</fullName>
    </submittedName>
</protein>
<evidence type="ECO:0000313" key="1">
    <source>
        <dbReference type="EMBL" id="KAJ8349236.1"/>
    </source>
</evidence>
<organism evidence="1 2">
    <name type="scientific">Aldrovandia affinis</name>
    <dbReference type="NCBI Taxonomy" id="143900"/>
    <lineage>
        <taxon>Eukaryota</taxon>
        <taxon>Metazoa</taxon>
        <taxon>Chordata</taxon>
        <taxon>Craniata</taxon>
        <taxon>Vertebrata</taxon>
        <taxon>Euteleostomi</taxon>
        <taxon>Actinopterygii</taxon>
        <taxon>Neopterygii</taxon>
        <taxon>Teleostei</taxon>
        <taxon>Notacanthiformes</taxon>
        <taxon>Halosauridae</taxon>
        <taxon>Aldrovandia</taxon>
    </lineage>
</organism>
<dbReference type="EMBL" id="JAINUG010002319">
    <property type="protein sequence ID" value="KAJ8349236.1"/>
    <property type="molecule type" value="Genomic_DNA"/>
</dbReference>
<comment type="caution">
    <text evidence="1">The sequence shown here is derived from an EMBL/GenBank/DDBJ whole genome shotgun (WGS) entry which is preliminary data.</text>
</comment>
<proteinExistence type="predicted"/>
<dbReference type="Proteomes" id="UP001221898">
    <property type="component" value="Unassembled WGS sequence"/>
</dbReference>
<gene>
    <name evidence="1" type="ORF">AAFF_G00175260</name>
</gene>
<evidence type="ECO:0000313" key="2">
    <source>
        <dbReference type="Proteomes" id="UP001221898"/>
    </source>
</evidence>
<name>A0AAD7R091_9TELE</name>